<proteinExistence type="predicted"/>
<dbReference type="EMBL" id="JAEKJA010000043">
    <property type="protein sequence ID" value="MBJ3778840.1"/>
    <property type="molecule type" value="Genomic_DNA"/>
</dbReference>
<dbReference type="AlphaFoldDB" id="A0A934MJF7"/>
<evidence type="ECO:0000313" key="1">
    <source>
        <dbReference type="EMBL" id="MBJ3778840.1"/>
    </source>
</evidence>
<organism evidence="1 2">
    <name type="scientific">Acuticoccus mangrovi</name>
    <dbReference type="NCBI Taxonomy" id="2796142"/>
    <lineage>
        <taxon>Bacteria</taxon>
        <taxon>Pseudomonadati</taxon>
        <taxon>Pseudomonadota</taxon>
        <taxon>Alphaproteobacteria</taxon>
        <taxon>Hyphomicrobiales</taxon>
        <taxon>Amorphaceae</taxon>
        <taxon>Acuticoccus</taxon>
    </lineage>
</organism>
<protein>
    <submittedName>
        <fullName evidence="1">Uncharacterized protein</fullName>
    </submittedName>
</protein>
<dbReference type="Proteomes" id="UP000609531">
    <property type="component" value="Unassembled WGS sequence"/>
</dbReference>
<name>A0A934MJF7_9HYPH</name>
<sequence length="125" mass="14425">MLDFNDPIAISQTKNTPEELRAAVRAKIAERDDAIEKIKTQLAAADMRRQERRGRLDADWYHKARTAMRHLQRERAELIAVAAGLPDPRAELKDRIIALARTYFDPADWEVIVEQAQTFGKEERN</sequence>
<comment type="caution">
    <text evidence="1">The sequence shown here is derived from an EMBL/GenBank/DDBJ whole genome shotgun (WGS) entry which is preliminary data.</text>
</comment>
<accession>A0A934MJF7</accession>
<gene>
    <name evidence="1" type="ORF">JCR33_24285</name>
</gene>
<keyword evidence="2" id="KW-1185">Reference proteome</keyword>
<reference evidence="1" key="1">
    <citation type="submission" date="2020-12" db="EMBL/GenBank/DDBJ databases">
        <title>Bacterial taxonomy.</title>
        <authorList>
            <person name="Pan X."/>
        </authorList>
    </citation>
    <scope>NUCLEOTIDE SEQUENCE</scope>
    <source>
        <strain evidence="1">B2012</strain>
    </source>
</reference>
<dbReference type="RefSeq" id="WP_198884740.1">
    <property type="nucleotide sequence ID" value="NZ_JAEKJA010000043.1"/>
</dbReference>
<evidence type="ECO:0000313" key="2">
    <source>
        <dbReference type="Proteomes" id="UP000609531"/>
    </source>
</evidence>